<gene>
    <name evidence="1" type="ORF">ACFFVB_12540</name>
</gene>
<proteinExistence type="predicted"/>
<comment type="caution">
    <text evidence="1">The sequence shown here is derived from an EMBL/GenBank/DDBJ whole genome shotgun (WGS) entry which is preliminary data.</text>
</comment>
<dbReference type="Gene3D" id="1.25.40.10">
    <property type="entry name" value="Tetratricopeptide repeat domain"/>
    <property type="match status" value="1"/>
</dbReference>
<protein>
    <submittedName>
        <fullName evidence="1">Tetratricopeptide repeat protein</fullName>
    </submittedName>
</protein>
<accession>A0ABV5F392</accession>
<name>A0ABV5F392_9FLAO</name>
<evidence type="ECO:0000313" key="2">
    <source>
        <dbReference type="Proteomes" id="UP001589605"/>
    </source>
</evidence>
<organism evidence="1 2">
    <name type="scientific">Formosa undariae</name>
    <dbReference type="NCBI Taxonomy" id="1325436"/>
    <lineage>
        <taxon>Bacteria</taxon>
        <taxon>Pseudomonadati</taxon>
        <taxon>Bacteroidota</taxon>
        <taxon>Flavobacteriia</taxon>
        <taxon>Flavobacteriales</taxon>
        <taxon>Flavobacteriaceae</taxon>
        <taxon>Formosa</taxon>
    </lineage>
</organism>
<evidence type="ECO:0000313" key="1">
    <source>
        <dbReference type="EMBL" id="MFB9053906.1"/>
    </source>
</evidence>
<dbReference type="InterPro" id="IPR019734">
    <property type="entry name" value="TPR_rpt"/>
</dbReference>
<dbReference type="RefSeq" id="WP_382383239.1">
    <property type="nucleotide sequence ID" value="NZ_JBHMEZ010000012.1"/>
</dbReference>
<keyword evidence="2" id="KW-1185">Reference proteome</keyword>
<dbReference type="InterPro" id="IPR011990">
    <property type="entry name" value="TPR-like_helical_dom_sf"/>
</dbReference>
<reference evidence="1 2" key="1">
    <citation type="submission" date="2024-09" db="EMBL/GenBank/DDBJ databases">
        <authorList>
            <person name="Sun Q."/>
            <person name="Mori K."/>
        </authorList>
    </citation>
    <scope>NUCLEOTIDE SEQUENCE [LARGE SCALE GENOMIC DNA]</scope>
    <source>
        <strain evidence="1 2">CECT 8286</strain>
    </source>
</reference>
<dbReference type="Proteomes" id="UP001589605">
    <property type="component" value="Unassembled WGS sequence"/>
</dbReference>
<dbReference type="SMART" id="SM00028">
    <property type="entry name" value="TPR"/>
    <property type="match status" value="3"/>
</dbReference>
<sequence>MNCNEKESSDFLFKILLVLITCLLYSLQAFAHGDLSVRIEHKTQQILKTPDNFKLYYERGMLYQQHIEFAKALEDYLKSESLGNTQKVLKYHMAEVYYLTENYSEALIHITACLEKESTDVKSKKLEAQILFNLKAYKQSLSAYQYVINTMVDFRPEDIIEYTHIILAENNENYDEALNVIEIGLNQLGGNTLSLQLKKLDYLKASNALEQAMQQYDYFILEYNRKEFWYFKKAQYLMENNKHNEAMVSLQLATLSIEQLDSKFKNMESILELKSDIKTLEKSLNL</sequence>
<dbReference type="SUPFAM" id="SSF48452">
    <property type="entry name" value="TPR-like"/>
    <property type="match status" value="1"/>
</dbReference>
<dbReference type="EMBL" id="JBHMEZ010000012">
    <property type="protein sequence ID" value="MFB9053906.1"/>
    <property type="molecule type" value="Genomic_DNA"/>
</dbReference>